<name>A0A498PTL8_9MYCO</name>
<evidence type="ECO:0000313" key="2">
    <source>
        <dbReference type="Proteomes" id="UP000267289"/>
    </source>
</evidence>
<sequence length="62" mass="6293">MVFAVEPAVVGASAMTQAGVAARLGAGVAAAAPMSRRWRRWAKDADSAAFTAVVDGGARDVF</sequence>
<dbReference type="EMBL" id="UPHQ01000043">
    <property type="protein sequence ID" value="VBA36217.1"/>
    <property type="molecule type" value="Genomic_DNA"/>
</dbReference>
<proteinExistence type="predicted"/>
<keyword evidence="2" id="KW-1185">Reference proteome</keyword>
<dbReference type="RefSeq" id="WP_167470587.1">
    <property type="nucleotide sequence ID" value="NZ_UPHQ01000043.1"/>
</dbReference>
<evidence type="ECO:0000313" key="1">
    <source>
        <dbReference type="EMBL" id="VBA36217.1"/>
    </source>
</evidence>
<gene>
    <name evidence="1" type="ORF">LAUMK13_01025</name>
</gene>
<reference evidence="1 2" key="1">
    <citation type="submission" date="2018-09" db="EMBL/GenBank/DDBJ databases">
        <authorList>
            <person name="Tagini F."/>
        </authorList>
    </citation>
    <scope>NUCLEOTIDE SEQUENCE [LARGE SCALE GENOMIC DNA]</scope>
    <source>
        <strain evidence="1 2">MK13</strain>
    </source>
</reference>
<dbReference type="AlphaFoldDB" id="A0A498PTL8"/>
<organism evidence="1 2">
    <name type="scientific">Mycobacterium innocens</name>
    <dbReference type="NCBI Taxonomy" id="2341083"/>
    <lineage>
        <taxon>Bacteria</taxon>
        <taxon>Bacillati</taxon>
        <taxon>Actinomycetota</taxon>
        <taxon>Actinomycetes</taxon>
        <taxon>Mycobacteriales</taxon>
        <taxon>Mycobacteriaceae</taxon>
        <taxon>Mycobacterium</taxon>
    </lineage>
</organism>
<dbReference type="Proteomes" id="UP000267289">
    <property type="component" value="Unassembled WGS sequence"/>
</dbReference>
<protein>
    <submittedName>
        <fullName evidence="1">Uncharacterized protein</fullName>
    </submittedName>
</protein>
<accession>A0A498PTL8</accession>